<feature type="domain" description="DNA mismatch repair protein MutS-like N-terminal" evidence="1">
    <location>
        <begin position="1"/>
        <end position="73"/>
    </location>
</feature>
<dbReference type="GO" id="GO:0006298">
    <property type="term" value="P:mismatch repair"/>
    <property type="evidence" value="ECO:0007669"/>
    <property type="project" value="InterPro"/>
</dbReference>
<dbReference type="InterPro" id="IPR007695">
    <property type="entry name" value="DNA_mismatch_repair_MutS-lik_N"/>
</dbReference>
<dbReference type="GO" id="GO:0030983">
    <property type="term" value="F:mismatched DNA binding"/>
    <property type="evidence" value="ECO:0007669"/>
    <property type="project" value="InterPro"/>
</dbReference>
<evidence type="ECO:0000313" key="2">
    <source>
        <dbReference type="EMBL" id="DAE07097.1"/>
    </source>
</evidence>
<dbReference type="EMBL" id="BK015446">
    <property type="protein sequence ID" value="DAE07097.1"/>
    <property type="molecule type" value="Genomic_DNA"/>
</dbReference>
<dbReference type="Pfam" id="PF01624">
    <property type="entry name" value="MutS_I"/>
    <property type="match status" value="1"/>
</dbReference>
<organism evidence="2">
    <name type="scientific">Myoviridae sp. ctsK93</name>
    <dbReference type="NCBI Taxonomy" id="2825190"/>
    <lineage>
        <taxon>Viruses</taxon>
        <taxon>Duplodnaviria</taxon>
        <taxon>Heunggongvirae</taxon>
        <taxon>Uroviricota</taxon>
        <taxon>Caudoviricetes</taxon>
    </lineage>
</organism>
<dbReference type="InterPro" id="IPR016151">
    <property type="entry name" value="DNA_mismatch_repair_MutS_N"/>
</dbReference>
<sequence length="74" mass="8425">MKEIFKQIKNNHPDYLIIIKNNNLGQIYENDAIIAKDILGIELNKNGVLCFSFELLNSILVALIRNGIKVAVRE</sequence>
<proteinExistence type="predicted"/>
<reference evidence="2" key="1">
    <citation type="journal article" date="2021" name="Proc. Natl. Acad. Sci. U.S.A.">
        <title>A Catalog of Tens of Thousands of Viruses from Human Metagenomes Reveals Hidden Associations with Chronic Diseases.</title>
        <authorList>
            <person name="Tisza M.J."/>
            <person name="Buck C.B."/>
        </authorList>
    </citation>
    <scope>NUCLEOTIDE SEQUENCE</scope>
    <source>
        <strain evidence="2">CtsK93</strain>
    </source>
</reference>
<name>A0A8S5PL02_9CAUD</name>
<evidence type="ECO:0000259" key="1">
    <source>
        <dbReference type="Pfam" id="PF01624"/>
    </source>
</evidence>
<dbReference type="Gene3D" id="3.40.1170.10">
    <property type="entry name" value="DNA repair protein MutS, domain I"/>
    <property type="match status" value="1"/>
</dbReference>
<dbReference type="GO" id="GO:0005524">
    <property type="term" value="F:ATP binding"/>
    <property type="evidence" value="ECO:0007669"/>
    <property type="project" value="InterPro"/>
</dbReference>
<dbReference type="SUPFAM" id="SSF55271">
    <property type="entry name" value="DNA repair protein MutS, domain I"/>
    <property type="match status" value="1"/>
</dbReference>
<protein>
    <submittedName>
        <fullName evidence="2">MutS domain I</fullName>
    </submittedName>
</protein>
<accession>A0A8S5PL02</accession>